<dbReference type="EMBL" id="KV417792">
    <property type="protein sequence ID" value="KZP06341.1"/>
    <property type="molecule type" value="Genomic_DNA"/>
</dbReference>
<dbReference type="Pfam" id="PF02270">
    <property type="entry name" value="TFIIF_beta"/>
    <property type="match status" value="1"/>
</dbReference>
<gene>
    <name evidence="13" type="ORF">FIBSPDRAFT_323932</name>
</gene>
<evidence type="ECO:0000256" key="4">
    <source>
        <dbReference type="ARBA" id="ARBA00023015"/>
    </source>
</evidence>
<evidence type="ECO:0000259" key="12">
    <source>
        <dbReference type="Pfam" id="PF17683"/>
    </source>
</evidence>
<keyword evidence="14" id="KW-1185">Reference proteome</keyword>
<dbReference type="InterPro" id="IPR036390">
    <property type="entry name" value="WH_DNA-bd_sf"/>
</dbReference>
<sequence length="368" mass="40584">MEEVAEDEKKAFEAEGAAEAPETIPDPDEELMLDSGNGRVWLVKVPKHLMERWSAINAGGVHLASIRVYSEAKGAHGKTPRIMLFLPPHPADTASVNDPARPMFMPGAAYNPDPSDVQPDVYELDMVNDNVENQIVIAERPKLPEEGSKEVINPRARSTVHTGRVRHNCNLRPVMNATYMKQMRERTRKYNTPQRQIGRIEDAGISGGRGGINMLSSGVGVGSGTAFNSLVVSVLMSSRLEVYVLMAPTVSQASKQKPKKGAFERMARMPKNQLLDQLFSLFREKPMWSIKVMREKTQQPEQYLKETLGEIASLHRSGEHTGMWELSSNFKGDGVKGEGDAGPSSLGDVDMDSDSSSDESDDDMEEVS</sequence>
<feature type="domain" description="TFIIF beta subunit N-terminal" evidence="12">
    <location>
        <begin position="38"/>
        <end position="173"/>
    </location>
</feature>
<reference evidence="13 14" key="1">
    <citation type="journal article" date="2016" name="Mol. Biol. Evol.">
        <title>Comparative Genomics of Early-Diverging Mushroom-Forming Fungi Provides Insights into the Origins of Lignocellulose Decay Capabilities.</title>
        <authorList>
            <person name="Nagy L.G."/>
            <person name="Riley R."/>
            <person name="Tritt A."/>
            <person name="Adam C."/>
            <person name="Daum C."/>
            <person name="Floudas D."/>
            <person name="Sun H."/>
            <person name="Yadav J.S."/>
            <person name="Pangilinan J."/>
            <person name="Larsson K.H."/>
            <person name="Matsuura K."/>
            <person name="Barry K."/>
            <person name="Labutti K."/>
            <person name="Kuo R."/>
            <person name="Ohm R.A."/>
            <person name="Bhattacharya S.S."/>
            <person name="Shirouzu T."/>
            <person name="Yoshinaga Y."/>
            <person name="Martin F.M."/>
            <person name="Grigoriev I.V."/>
            <person name="Hibbett D.S."/>
        </authorList>
    </citation>
    <scope>NUCLEOTIDE SEQUENCE [LARGE SCALE GENOMIC DNA]</scope>
    <source>
        <strain evidence="13 14">CBS 109695</strain>
    </source>
</reference>
<proteinExistence type="inferred from homology"/>
<evidence type="ECO:0000259" key="11">
    <source>
        <dbReference type="Pfam" id="PF02270"/>
    </source>
</evidence>
<feature type="region of interest" description="Disordered" evidence="10">
    <location>
        <begin position="325"/>
        <end position="368"/>
    </location>
</feature>
<dbReference type="OrthoDB" id="449280at2759"/>
<evidence type="ECO:0000256" key="10">
    <source>
        <dbReference type="SAM" id="MobiDB-lite"/>
    </source>
</evidence>
<dbReference type="GO" id="GO:0005674">
    <property type="term" value="C:transcription factor TFIIF complex"/>
    <property type="evidence" value="ECO:0007669"/>
    <property type="project" value="InterPro"/>
</dbReference>
<dbReference type="Proteomes" id="UP000076532">
    <property type="component" value="Unassembled WGS sequence"/>
</dbReference>
<dbReference type="FunFam" id="1.10.10.10:FF:000035">
    <property type="entry name" value="General transcription factor IIF subunit 2"/>
    <property type="match status" value="1"/>
</dbReference>
<dbReference type="InterPro" id="IPR040450">
    <property type="entry name" value="TFIIF_beta_HTH"/>
</dbReference>
<comment type="subcellular location">
    <subcellularLocation>
        <location evidence="1">Nucleus</location>
    </subcellularLocation>
</comment>
<dbReference type="PANTHER" id="PTHR10445">
    <property type="entry name" value="GENERAL TRANSCRIPTION FACTOR IIF SUBUNIT 2"/>
    <property type="match status" value="1"/>
</dbReference>
<name>A0A167WPS2_9AGAM</name>
<dbReference type="CDD" id="cd07980">
    <property type="entry name" value="TFIIF_beta"/>
    <property type="match status" value="1"/>
</dbReference>
<dbReference type="InterPro" id="IPR040504">
    <property type="entry name" value="TFIIF_beta_N"/>
</dbReference>
<evidence type="ECO:0000313" key="13">
    <source>
        <dbReference type="EMBL" id="KZP06341.1"/>
    </source>
</evidence>
<evidence type="ECO:0000256" key="6">
    <source>
        <dbReference type="ARBA" id="ARBA00023163"/>
    </source>
</evidence>
<evidence type="ECO:0000256" key="9">
    <source>
        <dbReference type="ARBA" id="ARBA00081863"/>
    </source>
</evidence>
<evidence type="ECO:0000313" key="14">
    <source>
        <dbReference type="Proteomes" id="UP000076532"/>
    </source>
</evidence>
<dbReference type="PANTHER" id="PTHR10445:SF0">
    <property type="entry name" value="GENERAL TRANSCRIPTION FACTOR IIF SUBUNIT 2"/>
    <property type="match status" value="1"/>
</dbReference>
<feature type="domain" description="TFIIF beta subunit HTH" evidence="11">
    <location>
        <begin position="267"/>
        <end position="331"/>
    </location>
</feature>
<dbReference type="Pfam" id="PF17683">
    <property type="entry name" value="TFIIF_beta_N"/>
    <property type="match status" value="1"/>
</dbReference>
<evidence type="ECO:0000256" key="3">
    <source>
        <dbReference type="ARBA" id="ARBA00021453"/>
    </source>
</evidence>
<evidence type="ECO:0000256" key="2">
    <source>
        <dbReference type="ARBA" id="ARBA00009543"/>
    </source>
</evidence>
<dbReference type="InterPro" id="IPR003196">
    <property type="entry name" value="TFIIF_beta"/>
</dbReference>
<feature type="region of interest" description="Disordered" evidence="10">
    <location>
        <begin position="1"/>
        <end position="29"/>
    </location>
</feature>
<keyword evidence="6" id="KW-0804">Transcription</keyword>
<dbReference type="STRING" id="436010.A0A167WPS2"/>
<dbReference type="SUPFAM" id="SSF50916">
    <property type="entry name" value="Rap30/74 interaction domains"/>
    <property type="match status" value="1"/>
</dbReference>
<evidence type="ECO:0000256" key="8">
    <source>
        <dbReference type="ARBA" id="ARBA00081473"/>
    </source>
</evidence>
<dbReference type="SUPFAM" id="SSF46785">
    <property type="entry name" value="Winged helix' DNA-binding domain"/>
    <property type="match status" value="1"/>
</dbReference>
<keyword evidence="5" id="KW-0238">DNA-binding</keyword>
<dbReference type="GO" id="GO:0006367">
    <property type="term" value="P:transcription initiation at RNA polymerase II promoter"/>
    <property type="evidence" value="ECO:0007669"/>
    <property type="project" value="InterPro"/>
</dbReference>
<dbReference type="GO" id="GO:0003677">
    <property type="term" value="F:DNA binding"/>
    <property type="evidence" value="ECO:0007669"/>
    <property type="project" value="UniProtKB-KW"/>
</dbReference>
<dbReference type="Gene3D" id="1.10.10.10">
    <property type="entry name" value="Winged helix-like DNA-binding domain superfamily/Winged helix DNA-binding domain"/>
    <property type="match status" value="1"/>
</dbReference>
<feature type="compositionally biased region" description="Acidic residues" evidence="10">
    <location>
        <begin position="349"/>
        <end position="368"/>
    </location>
</feature>
<evidence type="ECO:0000256" key="1">
    <source>
        <dbReference type="ARBA" id="ARBA00004123"/>
    </source>
</evidence>
<comment type="similarity">
    <text evidence="2">Belongs to the TFIIF beta subunit family.</text>
</comment>
<dbReference type="InterPro" id="IPR036388">
    <property type="entry name" value="WH-like_DNA-bd_sf"/>
</dbReference>
<evidence type="ECO:0000256" key="7">
    <source>
        <dbReference type="ARBA" id="ARBA00023242"/>
    </source>
</evidence>
<protein>
    <recommendedName>
        <fullName evidence="3">Transcription initiation factor IIF subunit beta</fullName>
    </recommendedName>
    <alternativeName>
        <fullName evidence="9">TFIIF medium subunit</fullName>
    </alternativeName>
    <alternativeName>
        <fullName evidence="8">TFIIF-beta</fullName>
    </alternativeName>
</protein>
<organism evidence="13 14">
    <name type="scientific">Athelia psychrophila</name>
    <dbReference type="NCBI Taxonomy" id="1759441"/>
    <lineage>
        <taxon>Eukaryota</taxon>
        <taxon>Fungi</taxon>
        <taxon>Dikarya</taxon>
        <taxon>Basidiomycota</taxon>
        <taxon>Agaricomycotina</taxon>
        <taxon>Agaricomycetes</taxon>
        <taxon>Agaricomycetidae</taxon>
        <taxon>Atheliales</taxon>
        <taxon>Atheliaceae</taxon>
        <taxon>Athelia</taxon>
    </lineage>
</organism>
<keyword evidence="7" id="KW-0539">Nucleus</keyword>
<keyword evidence="4" id="KW-0805">Transcription regulation</keyword>
<dbReference type="AlphaFoldDB" id="A0A167WPS2"/>
<evidence type="ECO:0000256" key="5">
    <source>
        <dbReference type="ARBA" id="ARBA00023125"/>
    </source>
</evidence>
<dbReference type="InterPro" id="IPR011039">
    <property type="entry name" value="TFIIF_interaction"/>
</dbReference>
<accession>A0A167WPS2</accession>